<dbReference type="PROSITE" id="PS50918">
    <property type="entry name" value="WWE"/>
    <property type="match status" value="1"/>
</dbReference>
<keyword evidence="5" id="KW-1185">Reference proteome</keyword>
<evidence type="ECO:0000259" key="3">
    <source>
        <dbReference type="PROSITE" id="PS50918"/>
    </source>
</evidence>
<feature type="domain" description="WWE" evidence="3">
    <location>
        <begin position="668"/>
        <end position="747"/>
    </location>
</feature>
<dbReference type="Pfam" id="PF02825">
    <property type="entry name" value="WWE"/>
    <property type="match status" value="1"/>
</dbReference>
<dbReference type="SUPFAM" id="SSF117839">
    <property type="entry name" value="WWE domain"/>
    <property type="match status" value="1"/>
</dbReference>
<accession>A0A1Q9D5I2</accession>
<evidence type="ECO:0000256" key="1">
    <source>
        <dbReference type="SAM" id="MobiDB-lite"/>
    </source>
</evidence>
<dbReference type="PANTHER" id="PTHR43031:SF16">
    <property type="entry name" value="OXIDOREDUCTASE"/>
    <property type="match status" value="1"/>
</dbReference>
<reference evidence="4 5" key="1">
    <citation type="submission" date="2016-02" db="EMBL/GenBank/DDBJ databases">
        <title>Genome analysis of coral dinoflagellate symbionts highlights evolutionary adaptations to a symbiotic lifestyle.</title>
        <authorList>
            <person name="Aranda M."/>
            <person name="Li Y."/>
            <person name="Liew Y.J."/>
            <person name="Baumgarten S."/>
            <person name="Simakov O."/>
            <person name="Wilson M."/>
            <person name="Piel J."/>
            <person name="Ashoor H."/>
            <person name="Bougouffa S."/>
            <person name="Bajic V.B."/>
            <person name="Ryu T."/>
            <person name="Ravasi T."/>
            <person name="Bayer T."/>
            <person name="Micklem G."/>
            <person name="Kim H."/>
            <person name="Bhak J."/>
            <person name="Lajeunesse T.C."/>
            <person name="Voolstra C.R."/>
        </authorList>
    </citation>
    <scope>NUCLEOTIDE SEQUENCE [LARGE SCALE GENOMIC DNA]</scope>
    <source>
        <strain evidence="4 5">CCMP2467</strain>
    </source>
</reference>
<dbReference type="InterPro" id="IPR050229">
    <property type="entry name" value="GlpE_sulfurtransferase"/>
</dbReference>
<dbReference type="Gene3D" id="3.30.720.50">
    <property type="match status" value="1"/>
</dbReference>
<dbReference type="OrthoDB" id="420861at2759"/>
<evidence type="ECO:0000313" key="4">
    <source>
        <dbReference type="EMBL" id="OLP90481.1"/>
    </source>
</evidence>
<feature type="domain" description="Rhodanese" evidence="2">
    <location>
        <begin position="416"/>
        <end position="505"/>
    </location>
</feature>
<dbReference type="InterPro" id="IPR004170">
    <property type="entry name" value="WWE_dom"/>
</dbReference>
<dbReference type="InterPro" id="IPR001763">
    <property type="entry name" value="Rhodanese-like_dom"/>
</dbReference>
<organism evidence="4 5">
    <name type="scientific">Symbiodinium microadriaticum</name>
    <name type="common">Dinoflagellate</name>
    <name type="synonym">Zooxanthella microadriatica</name>
    <dbReference type="NCBI Taxonomy" id="2951"/>
    <lineage>
        <taxon>Eukaryota</taxon>
        <taxon>Sar</taxon>
        <taxon>Alveolata</taxon>
        <taxon>Dinophyceae</taxon>
        <taxon>Suessiales</taxon>
        <taxon>Symbiodiniaceae</taxon>
        <taxon>Symbiodinium</taxon>
    </lineage>
</organism>
<dbReference type="SMART" id="SM00678">
    <property type="entry name" value="WWE"/>
    <property type="match status" value="1"/>
</dbReference>
<dbReference type="CDD" id="cd00158">
    <property type="entry name" value="RHOD"/>
    <property type="match status" value="2"/>
</dbReference>
<dbReference type="Pfam" id="PF12294">
    <property type="entry name" value="DUF3626"/>
    <property type="match status" value="1"/>
</dbReference>
<dbReference type="GO" id="GO:0008270">
    <property type="term" value="F:zinc ion binding"/>
    <property type="evidence" value="ECO:0007669"/>
    <property type="project" value="InterPro"/>
</dbReference>
<evidence type="ECO:0000313" key="5">
    <source>
        <dbReference type="Proteomes" id="UP000186817"/>
    </source>
</evidence>
<dbReference type="EMBL" id="LSRX01000709">
    <property type="protein sequence ID" value="OLP90481.1"/>
    <property type="molecule type" value="Genomic_DNA"/>
</dbReference>
<dbReference type="Pfam" id="PF00581">
    <property type="entry name" value="Rhodanese"/>
    <property type="match status" value="2"/>
</dbReference>
<evidence type="ECO:0000259" key="2">
    <source>
        <dbReference type="PROSITE" id="PS50206"/>
    </source>
</evidence>
<gene>
    <name evidence="4" type="ORF">AK812_SmicGene27956</name>
</gene>
<dbReference type="InterPro" id="IPR036873">
    <property type="entry name" value="Rhodanese-like_dom_sf"/>
</dbReference>
<dbReference type="InterPro" id="IPR037197">
    <property type="entry name" value="WWE_dom_sf"/>
</dbReference>
<feature type="domain" description="Rhodanese" evidence="2">
    <location>
        <begin position="288"/>
        <end position="377"/>
    </location>
</feature>
<dbReference type="PANTHER" id="PTHR43031">
    <property type="entry name" value="FAD-DEPENDENT OXIDOREDUCTASE"/>
    <property type="match status" value="1"/>
</dbReference>
<dbReference type="InterPro" id="IPR022074">
    <property type="entry name" value="DUF3626"/>
</dbReference>
<comment type="caution">
    <text evidence="4">The sequence shown here is derived from an EMBL/GenBank/DDBJ whole genome shotgun (WGS) entry which is preliminary data.</text>
</comment>
<dbReference type="InterPro" id="IPR018123">
    <property type="entry name" value="WWE-dom_subgr"/>
</dbReference>
<name>A0A1Q9D5I2_SYMMI</name>
<proteinExistence type="predicted"/>
<dbReference type="SMART" id="SM00450">
    <property type="entry name" value="RHOD"/>
    <property type="match status" value="2"/>
</dbReference>
<dbReference type="SUPFAM" id="SSF52821">
    <property type="entry name" value="Rhodanese/Cell cycle control phosphatase"/>
    <property type="match status" value="2"/>
</dbReference>
<evidence type="ECO:0008006" key="6">
    <source>
        <dbReference type="Google" id="ProtNLM"/>
    </source>
</evidence>
<protein>
    <recommendedName>
        <fullName evidence="6">Rhodanese domain-containing protein</fullName>
    </recommendedName>
</protein>
<dbReference type="PROSITE" id="PS50206">
    <property type="entry name" value="RHODANESE_3"/>
    <property type="match status" value="2"/>
</dbReference>
<dbReference type="AlphaFoldDB" id="A0A1Q9D5I2"/>
<feature type="region of interest" description="Disordered" evidence="1">
    <location>
        <begin position="382"/>
        <end position="407"/>
    </location>
</feature>
<sequence>MQKHMASDGLANLEYGFLAQALENTQALLPTSQLSAPRELDAANVLTEQQTKAVQYVASMARPKSQNAEPGLQRRLSKWGYSKDTLTKVLAYIRDEAPIVIHVDLVKYVSCFQADTHYRNQFETRTTGGSSDLGKRKAWESRLFPESYDEVQHFDRVKYGVLNAVNDPRGIMSVAKQYGQDYLVLRGARLRTTFSDRDSCTQGQQASCEWYAHVLEKYTDAELQAVTEVALGDRLYVDSTVLDTAAGGYKLVMLLLLLMTTRLEHSGSESSGKLPVPPEKAAEDLLANLLNPVIIDARDPAEVEGKKGGEALEGCIHVPLNMDGMKQSERPTTKEEFLEKLTAAEALPKDQSQAIITHCGNGGRGGKAAALLRELGYWNAHNGGSPDRVREARRKPPAAAPLSQPPAVADGSVLAGLQDPIIIDARDSNEVEGLKGGAALEGCLHVPMNIDGKKQTERPTTTEEFFEKLQAAGALPPDLGKPIISHCGSGGRGGKTALILRQLGYWNAHNGGSPDNIREVQIHGEIEFKKHIEAVVVHPSRRKGKHLEKIEAWCRAINVPLLRMPEYCDGTAFDAPWPQASGSQLVAETPLWRWRPLHSTGPWVRFDVISSSVLEARRRDVSDELPCIPAGSVCNLNLSAMTARVFVDRSEVELSLQRRTAGAGARERAGENRSRNHKSFVWEWCASASGHGSWCAYDAERTSSLEKAWCNRASRLNFSMNGVNYNVDYELMVQVNCETRYRRLVRRRPA</sequence>
<dbReference type="Gene3D" id="3.40.250.10">
    <property type="entry name" value="Rhodanese-like domain"/>
    <property type="match status" value="2"/>
</dbReference>
<dbReference type="Proteomes" id="UP000186817">
    <property type="component" value="Unassembled WGS sequence"/>
</dbReference>